<dbReference type="EMBL" id="LN483144">
    <property type="protein sequence ID" value="CDZ96402.1"/>
    <property type="molecule type" value="Genomic_DNA"/>
</dbReference>
<reference evidence="2" key="1">
    <citation type="submission" date="2014-08" db="EMBL/GenBank/DDBJ databases">
        <authorList>
            <person name="Sharma Rahul"/>
            <person name="Thines Marco"/>
        </authorList>
    </citation>
    <scope>NUCLEOTIDE SEQUENCE</scope>
</reference>
<feature type="compositionally biased region" description="Polar residues" evidence="1">
    <location>
        <begin position="283"/>
        <end position="294"/>
    </location>
</feature>
<feature type="compositionally biased region" description="Acidic residues" evidence="1">
    <location>
        <begin position="360"/>
        <end position="369"/>
    </location>
</feature>
<proteinExistence type="predicted"/>
<sequence>MNTSTVAQQLSDLAPALLSPSVGRRDEVLDNFVWQQVRLTSPLVDIEGLSKVRNFLQAEAIYREGEVDISKIEWDEGLRLATITFTQMVTVPLLKLLRLKIIDTKTTLHLRPSREKQDNVEKDDEGQPTLWWIDHISIELITSNPLVISPILSVVLPSFGQLLLRTHSLHSRLQAKASQLPALTSSITRAVTKLTFHPIENGPVVLAVFALFWIGLAQSVVDFWQRKVVKDKGLLMKLDLSTNVEPAKKPKKNIDPMSPLNLLNNPVPGESYAAAVKHQVYTNGSGSSNQTTNTDNDKAPDASAASSAFKADKKETIDGNSGDTTPEAAKPENLQNNPVPGESYAAAADPNIDTISTTVDTEESPEIEAAESRSCPP</sequence>
<accession>A0A0F7SHA0</accession>
<feature type="region of interest" description="Disordered" evidence="1">
    <location>
        <begin position="283"/>
        <end position="377"/>
    </location>
</feature>
<evidence type="ECO:0000256" key="1">
    <source>
        <dbReference type="SAM" id="MobiDB-lite"/>
    </source>
</evidence>
<evidence type="ECO:0000313" key="2">
    <source>
        <dbReference type="EMBL" id="CDZ96402.1"/>
    </source>
</evidence>
<protein>
    <submittedName>
        <fullName evidence="2">Uncharacterized protein</fullName>
    </submittedName>
</protein>
<dbReference type="AlphaFoldDB" id="A0A0F7SHA0"/>
<organism evidence="2">
    <name type="scientific">Phaffia rhodozyma</name>
    <name type="common">Yeast</name>
    <name type="synonym">Xanthophyllomyces dendrorhous</name>
    <dbReference type="NCBI Taxonomy" id="264483"/>
    <lineage>
        <taxon>Eukaryota</taxon>
        <taxon>Fungi</taxon>
        <taxon>Dikarya</taxon>
        <taxon>Basidiomycota</taxon>
        <taxon>Agaricomycotina</taxon>
        <taxon>Tremellomycetes</taxon>
        <taxon>Cystofilobasidiales</taxon>
        <taxon>Mrakiaceae</taxon>
        <taxon>Phaffia</taxon>
    </lineage>
</organism>
<name>A0A0F7SHA0_PHARH</name>